<accession>A0A4Z2EIA2</accession>
<dbReference type="InterPro" id="IPR016187">
    <property type="entry name" value="CTDL_fold"/>
</dbReference>
<evidence type="ECO:0000313" key="1">
    <source>
        <dbReference type="EMBL" id="TNN28553.1"/>
    </source>
</evidence>
<sequence>MGSRIWNDMIEEGRPLWSDGSVYNLTNTMKSSLPANQTDCFSLQRNATGPGYFLTPFFCHVPLPFICHLQTPPVPATFSFDLLQVTEQHIFLQYQEEGTIELIQDKEDRSMKSEDKQGTQSLISMRKTVRVPLALSPIALSPLALSSRAVTVAGLSAGSSYSFTLKAALPTGSTWSLGQTRTAYTSESADT</sequence>
<dbReference type="Proteomes" id="UP000314294">
    <property type="component" value="Unassembled WGS sequence"/>
</dbReference>
<proteinExistence type="predicted"/>
<dbReference type="CDD" id="cd00037">
    <property type="entry name" value="CLECT"/>
    <property type="match status" value="1"/>
</dbReference>
<dbReference type="AlphaFoldDB" id="A0A4Z2EIA2"/>
<dbReference type="EMBL" id="SRLO01006763">
    <property type="protein sequence ID" value="TNN28553.1"/>
    <property type="molecule type" value="Genomic_DNA"/>
</dbReference>
<dbReference type="OrthoDB" id="10253954at2759"/>
<reference evidence="1 2" key="1">
    <citation type="submission" date="2019-03" db="EMBL/GenBank/DDBJ databases">
        <title>First draft genome of Liparis tanakae, snailfish: a comprehensive survey of snailfish specific genes.</title>
        <authorList>
            <person name="Kim W."/>
            <person name="Song I."/>
            <person name="Jeong J.-H."/>
            <person name="Kim D."/>
            <person name="Kim S."/>
            <person name="Ryu S."/>
            <person name="Song J.Y."/>
            <person name="Lee S.K."/>
        </authorList>
    </citation>
    <scope>NUCLEOTIDE SEQUENCE [LARGE SCALE GENOMIC DNA]</scope>
    <source>
        <tissue evidence="1">Muscle</tissue>
    </source>
</reference>
<name>A0A4Z2EIA2_9TELE</name>
<dbReference type="SUPFAM" id="SSF56436">
    <property type="entry name" value="C-type lectin-like"/>
    <property type="match status" value="1"/>
</dbReference>
<comment type="caution">
    <text evidence="1">The sequence shown here is derived from an EMBL/GenBank/DDBJ whole genome shotgun (WGS) entry which is preliminary data.</text>
</comment>
<organism evidence="1 2">
    <name type="scientific">Liparis tanakae</name>
    <name type="common">Tanaka's snailfish</name>
    <dbReference type="NCBI Taxonomy" id="230148"/>
    <lineage>
        <taxon>Eukaryota</taxon>
        <taxon>Metazoa</taxon>
        <taxon>Chordata</taxon>
        <taxon>Craniata</taxon>
        <taxon>Vertebrata</taxon>
        <taxon>Euteleostomi</taxon>
        <taxon>Actinopterygii</taxon>
        <taxon>Neopterygii</taxon>
        <taxon>Teleostei</taxon>
        <taxon>Neoteleostei</taxon>
        <taxon>Acanthomorphata</taxon>
        <taxon>Eupercaria</taxon>
        <taxon>Perciformes</taxon>
        <taxon>Cottioidei</taxon>
        <taxon>Cottales</taxon>
        <taxon>Liparidae</taxon>
        <taxon>Liparis</taxon>
    </lineage>
</organism>
<gene>
    <name evidence="1" type="ORF">EYF80_061299</name>
</gene>
<protein>
    <submittedName>
        <fullName evidence="1">Uncharacterized protein</fullName>
    </submittedName>
</protein>
<evidence type="ECO:0000313" key="2">
    <source>
        <dbReference type="Proteomes" id="UP000314294"/>
    </source>
</evidence>
<keyword evidence="2" id="KW-1185">Reference proteome</keyword>